<organism evidence="8">
    <name type="scientific">viral metagenome</name>
    <dbReference type="NCBI Taxonomy" id="1070528"/>
    <lineage>
        <taxon>unclassified sequences</taxon>
        <taxon>metagenomes</taxon>
        <taxon>organismal metagenomes</taxon>
    </lineage>
</organism>
<evidence type="ECO:0000256" key="3">
    <source>
        <dbReference type="ARBA" id="ARBA00022630"/>
    </source>
</evidence>
<dbReference type="InterPro" id="IPR017905">
    <property type="entry name" value="ERV/ALR_sulphydryl_oxidase"/>
</dbReference>
<name>A0A6C0JNZ2_9ZZZZ</name>
<evidence type="ECO:0000313" key="8">
    <source>
        <dbReference type="EMBL" id="QHU06157.1"/>
    </source>
</evidence>
<proteinExistence type="predicted"/>
<evidence type="ECO:0000259" key="7">
    <source>
        <dbReference type="PROSITE" id="PS51324"/>
    </source>
</evidence>
<dbReference type="GO" id="GO:0016972">
    <property type="term" value="F:thiol oxidase activity"/>
    <property type="evidence" value="ECO:0007669"/>
    <property type="project" value="UniProtKB-EC"/>
</dbReference>
<evidence type="ECO:0000256" key="5">
    <source>
        <dbReference type="ARBA" id="ARBA00023002"/>
    </source>
</evidence>
<keyword evidence="5" id="KW-0560">Oxidoreductase</keyword>
<evidence type="ECO:0000256" key="6">
    <source>
        <dbReference type="ARBA" id="ARBA00023157"/>
    </source>
</evidence>
<dbReference type="AlphaFoldDB" id="A0A6C0JNZ2"/>
<protein>
    <recommendedName>
        <fullName evidence="2">thiol oxidase</fullName>
        <ecNumber evidence="2">1.8.3.2</ecNumber>
    </recommendedName>
</protein>
<evidence type="ECO:0000256" key="4">
    <source>
        <dbReference type="ARBA" id="ARBA00022827"/>
    </source>
</evidence>
<feature type="domain" description="ERV/ALR sulfhydryl oxidase" evidence="7">
    <location>
        <begin position="55"/>
        <end position="158"/>
    </location>
</feature>
<dbReference type="InterPro" id="IPR036774">
    <property type="entry name" value="ERV/ALR_sulphydryl_oxid_sf"/>
</dbReference>
<dbReference type="PROSITE" id="PS51324">
    <property type="entry name" value="ERV_ALR"/>
    <property type="match status" value="1"/>
</dbReference>
<keyword evidence="3" id="KW-0285">Flavoprotein</keyword>
<sequence length="210" mass="24913">MNMQFINPRRTNNLPVNGLNDNKNNILLPYSRLNYIRPQNNIIDVPEIKPENTVNKNDPIKIKWGAPTWYFFHTLAHKIKDEHFLKLKTEILYNIVMICKNLPCPKCTSHATEYMAKINFNSIKTKDDLKNMLFKFHNEVNIRTGAELFPYNELDEKYATAVTVNIIQYFFMLFQDKTFNVTAIANNMHRERVIFNLKDWISKNIQYFDS</sequence>
<comment type="cofactor">
    <cofactor evidence="1">
        <name>FAD</name>
        <dbReference type="ChEBI" id="CHEBI:57692"/>
    </cofactor>
</comment>
<dbReference type="EC" id="1.8.3.2" evidence="2"/>
<keyword evidence="6" id="KW-1015">Disulfide bond</keyword>
<dbReference type="Pfam" id="PF04777">
    <property type="entry name" value="Evr1_Alr"/>
    <property type="match status" value="1"/>
</dbReference>
<evidence type="ECO:0000256" key="2">
    <source>
        <dbReference type="ARBA" id="ARBA00012512"/>
    </source>
</evidence>
<reference evidence="8" key="1">
    <citation type="journal article" date="2020" name="Nature">
        <title>Giant virus diversity and host interactions through global metagenomics.</title>
        <authorList>
            <person name="Schulz F."/>
            <person name="Roux S."/>
            <person name="Paez-Espino D."/>
            <person name="Jungbluth S."/>
            <person name="Walsh D.A."/>
            <person name="Denef V.J."/>
            <person name="McMahon K.D."/>
            <person name="Konstantinidis K.T."/>
            <person name="Eloe-Fadrosh E.A."/>
            <person name="Kyrpides N.C."/>
            <person name="Woyke T."/>
        </authorList>
    </citation>
    <scope>NUCLEOTIDE SEQUENCE</scope>
    <source>
        <strain evidence="8">GVMAG-M-3300027747-57</strain>
    </source>
</reference>
<accession>A0A6C0JNZ2</accession>
<keyword evidence="4" id="KW-0274">FAD</keyword>
<dbReference type="Gene3D" id="1.20.120.310">
    <property type="entry name" value="ERV/ALR sulfhydryl oxidase domain"/>
    <property type="match status" value="1"/>
</dbReference>
<dbReference type="EMBL" id="MN740430">
    <property type="protein sequence ID" value="QHU06157.1"/>
    <property type="molecule type" value="Genomic_DNA"/>
</dbReference>
<dbReference type="SUPFAM" id="SSF69000">
    <property type="entry name" value="FAD-dependent thiol oxidase"/>
    <property type="match status" value="1"/>
</dbReference>
<evidence type="ECO:0000256" key="1">
    <source>
        <dbReference type="ARBA" id="ARBA00001974"/>
    </source>
</evidence>